<dbReference type="AlphaFoldDB" id="A0A0B6Y9A1"/>
<evidence type="ECO:0000313" key="1">
    <source>
        <dbReference type="EMBL" id="CEK52005.1"/>
    </source>
</evidence>
<dbReference type="InterPro" id="IPR009003">
    <property type="entry name" value="Peptidase_S1_PA"/>
</dbReference>
<name>A0A0B6Y9A1_9EUPU</name>
<reference evidence="1" key="1">
    <citation type="submission" date="2014-12" db="EMBL/GenBank/DDBJ databases">
        <title>Insight into the proteome of Arion vulgaris.</title>
        <authorList>
            <person name="Aradska J."/>
            <person name="Bulat T."/>
            <person name="Smidak R."/>
            <person name="Sarate P."/>
            <person name="Gangsoo J."/>
            <person name="Sialana F."/>
            <person name="Bilban M."/>
            <person name="Lubec G."/>
        </authorList>
    </citation>
    <scope>NUCLEOTIDE SEQUENCE</scope>
    <source>
        <tissue evidence="1">Skin</tissue>
    </source>
</reference>
<proteinExistence type="predicted"/>
<organism evidence="1">
    <name type="scientific">Arion vulgaris</name>
    <dbReference type="NCBI Taxonomy" id="1028688"/>
    <lineage>
        <taxon>Eukaryota</taxon>
        <taxon>Metazoa</taxon>
        <taxon>Spiralia</taxon>
        <taxon>Lophotrochozoa</taxon>
        <taxon>Mollusca</taxon>
        <taxon>Gastropoda</taxon>
        <taxon>Heterobranchia</taxon>
        <taxon>Euthyneura</taxon>
        <taxon>Panpulmonata</taxon>
        <taxon>Eupulmonata</taxon>
        <taxon>Stylommatophora</taxon>
        <taxon>Helicina</taxon>
        <taxon>Arionoidea</taxon>
        <taxon>Arionidae</taxon>
        <taxon>Arion</taxon>
    </lineage>
</organism>
<gene>
    <name evidence="1" type="primary">ORF15122</name>
</gene>
<dbReference type="EMBL" id="HACG01005140">
    <property type="protein sequence ID" value="CEK52005.1"/>
    <property type="molecule type" value="Transcribed_RNA"/>
</dbReference>
<protein>
    <submittedName>
        <fullName evidence="1">Uncharacterized protein</fullName>
    </submittedName>
</protein>
<accession>A0A0B6Y9A1</accession>
<sequence>METSSSLSSATSEGNNTLDSVTMARNERKQQGPWEVEVSYGGEVDLHQHLMCCEKNPGHLHFIPIDQFSVGHLPPGCQDSDLVDCVRAMADITVRVSVKYVTEKRPDIFPGSDTPYPCYRSRGKHMMTVGTGWVSEVCKCLHQQRDSRACNVCECQECMNSPAPKTQYAYIYITTATHVVFDDLEAAHTTCHLFFDNGSIPEACSGVVTLTGMSHVRNNIETDQCEMRYITHDLDLADKLEKMVNRCLCLSSEVPTTHDSIRSERRKLNRLSSLWSKYIPWNKLTIVVSHPHGCSKQVSVGNYTTKDRDDCNMIKYTYTASTCPGSSGARVLVTWKEYIAWFYTIVHSGGEGEQYRQLNFSCKGV</sequence>
<dbReference type="SUPFAM" id="SSF50494">
    <property type="entry name" value="Trypsin-like serine proteases"/>
    <property type="match status" value="1"/>
</dbReference>